<keyword evidence="2" id="KW-0472">Membrane</keyword>
<evidence type="ECO:0000313" key="4">
    <source>
        <dbReference type="Proteomes" id="UP000271624"/>
    </source>
</evidence>
<protein>
    <submittedName>
        <fullName evidence="3">Uncharacterized protein</fullName>
    </submittedName>
</protein>
<feature type="transmembrane region" description="Helical" evidence="2">
    <location>
        <begin position="35"/>
        <end position="56"/>
    </location>
</feature>
<feature type="region of interest" description="Disordered" evidence="1">
    <location>
        <begin position="1"/>
        <end position="20"/>
    </location>
</feature>
<feature type="transmembrane region" description="Helical" evidence="2">
    <location>
        <begin position="106"/>
        <end position="127"/>
    </location>
</feature>
<reference evidence="3" key="1">
    <citation type="submission" date="2018-12" db="EMBL/GenBank/DDBJ databases">
        <authorList>
            <person name="Will S."/>
            <person name="Neumann-Schaal M."/>
            <person name="Henke P."/>
        </authorList>
    </citation>
    <scope>NUCLEOTIDE SEQUENCE</scope>
    <source>
        <strain evidence="3">PCC 7102</strain>
    </source>
</reference>
<dbReference type="Proteomes" id="UP000271624">
    <property type="component" value="Unassembled WGS sequence"/>
</dbReference>
<reference evidence="3" key="2">
    <citation type="journal article" date="2019" name="Genome Biol. Evol.">
        <title>Day and night: Metabolic profiles and evolutionary relationships of six axenic non-marine cyanobacteria.</title>
        <authorList>
            <person name="Will S.E."/>
            <person name="Henke P."/>
            <person name="Boedeker C."/>
            <person name="Huang S."/>
            <person name="Brinkmann H."/>
            <person name="Rohde M."/>
            <person name="Jarek M."/>
            <person name="Friedl T."/>
            <person name="Seufert S."/>
            <person name="Schumacher M."/>
            <person name="Overmann J."/>
            <person name="Neumann-Schaal M."/>
            <person name="Petersen J."/>
        </authorList>
    </citation>
    <scope>NUCLEOTIDE SEQUENCE [LARGE SCALE GENOMIC DNA]</scope>
    <source>
        <strain evidence="3">PCC 7102</strain>
    </source>
</reference>
<gene>
    <name evidence="3" type="ORF">DSM106972_088340</name>
</gene>
<feature type="compositionally biased region" description="Pro residues" evidence="1">
    <location>
        <begin position="1"/>
        <end position="14"/>
    </location>
</feature>
<keyword evidence="2" id="KW-1133">Transmembrane helix</keyword>
<feature type="transmembrane region" description="Helical" evidence="2">
    <location>
        <begin position="185"/>
        <end position="204"/>
    </location>
</feature>
<feature type="transmembrane region" description="Helical" evidence="2">
    <location>
        <begin position="147"/>
        <end position="173"/>
    </location>
</feature>
<accession>A0A433UQP4</accession>
<organism evidence="3 4">
    <name type="scientific">Dulcicalothrix desertica PCC 7102</name>
    <dbReference type="NCBI Taxonomy" id="232991"/>
    <lineage>
        <taxon>Bacteria</taxon>
        <taxon>Bacillati</taxon>
        <taxon>Cyanobacteriota</taxon>
        <taxon>Cyanophyceae</taxon>
        <taxon>Nostocales</taxon>
        <taxon>Calotrichaceae</taxon>
        <taxon>Dulcicalothrix</taxon>
    </lineage>
</organism>
<keyword evidence="2" id="KW-0812">Transmembrane</keyword>
<dbReference type="OrthoDB" id="482088at2"/>
<dbReference type="RefSeq" id="WP_127086815.1">
    <property type="nucleotide sequence ID" value="NZ_RSCL01000038.1"/>
</dbReference>
<evidence type="ECO:0000313" key="3">
    <source>
        <dbReference type="EMBL" id="RUS96163.1"/>
    </source>
</evidence>
<evidence type="ECO:0000256" key="2">
    <source>
        <dbReference type="SAM" id="Phobius"/>
    </source>
</evidence>
<dbReference type="AlphaFoldDB" id="A0A433UQP4"/>
<evidence type="ECO:0000256" key="1">
    <source>
        <dbReference type="SAM" id="MobiDB-lite"/>
    </source>
</evidence>
<name>A0A433UQP4_9CYAN</name>
<sequence>MQTDPNNPPLPDLTPPDTHSQQQFLIPRDRHRKFFWTYVLMTIVGWVVGGIASIAIERVINEQFIVKATPEVQTLWFTWGTYVSLTVFALIFGADQALVVRRYISGWWWLLATSFGWLTAIKVSNVWREYIETFGASLNRELTPEEIIILTIASTVAFIFSAIWISFFQWVVLRRYTKQSWWWNFINSLAFALISFLVWLLSLAQDSIPEVYRDLVLYLCEQGLTALIIGIIPAIGFCRLKARGIQAVKE</sequence>
<comment type="caution">
    <text evidence="3">The sequence shown here is derived from an EMBL/GenBank/DDBJ whole genome shotgun (WGS) entry which is preliminary data.</text>
</comment>
<proteinExistence type="predicted"/>
<keyword evidence="4" id="KW-1185">Reference proteome</keyword>
<dbReference type="EMBL" id="RSCL01000038">
    <property type="protein sequence ID" value="RUS96163.1"/>
    <property type="molecule type" value="Genomic_DNA"/>
</dbReference>
<feature type="transmembrane region" description="Helical" evidence="2">
    <location>
        <begin position="216"/>
        <end position="240"/>
    </location>
</feature>
<feature type="transmembrane region" description="Helical" evidence="2">
    <location>
        <begin position="76"/>
        <end position="94"/>
    </location>
</feature>